<organism evidence="6 7">
    <name type="scientific">Streptomyces albireticuli</name>
    <dbReference type="NCBI Taxonomy" id="1940"/>
    <lineage>
        <taxon>Bacteria</taxon>
        <taxon>Bacillati</taxon>
        <taxon>Actinomycetota</taxon>
        <taxon>Actinomycetes</taxon>
        <taxon>Kitasatosporales</taxon>
        <taxon>Streptomycetaceae</taxon>
        <taxon>Streptomyces</taxon>
    </lineage>
</organism>
<evidence type="ECO:0000256" key="3">
    <source>
        <dbReference type="SAM" id="MobiDB-lite"/>
    </source>
</evidence>
<feature type="region of interest" description="Disordered" evidence="3">
    <location>
        <begin position="256"/>
        <end position="300"/>
    </location>
</feature>
<feature type="domain" description="Aerobactin siderophore biosynthesis IucA/IucC N-terminal" evidence="4">
    <location>
        <begin position="313"/>
        <end position="546"/>
    </location>
</feature>
<keyword evidence="7" id="KW-1185">Reference proteome</keyword>
<proteinExistence type="inferred from homology"/>
<feature type="domain" description="Aerobactin siderophore biosynthesis IucA/IucC-like C-terminal" evidence="5">
    <location>
        <begin position="589"/>
        <end position="729"/>
    </location>
</feature>
<dbReference type="PANTHER" id="PTHR34384">
    <property type="entry name" value="L-2,3-DIAMINOPROPANOATE--CITRATE LIGASE"/>
    <property type="match status" value="1"/>
</dbReference>
<evidence type="ECO:0000256" key="2">
    <source>
        <dbReference type="ARBA" id="ARBA00007832"/>
    </source>
</evidence>
<dbReference type="AlphaFoldDB" id="A0A2A2CZ90"/>
<dbReference type="Pfam" id="PF06276">
    <property type="entry name" value="FhuF"/>
    <property type="match status" value="1"/>
</dbReference>
<dbReference type="InterPro" id="IPR022770">
    <property type="entry name" value="IucA/IucC-like_C"/>
</dbReference>
<dbReference type="EMBL" id="NSJV01000559">
    <property type="protein sequence ID" value="PAU45503.1"/>
    <property type="molecule type" value="Genomic_DNA"/>
</dbReference>
<dbReference type="PANTHER" id="PTHR34384:SF6">
    <property type="entry name" value="STAPHYLOFERRIN B SYNTHASE"/>
    <property type="match status" value="1"/>
</dbReference>
<feature type="compositionally biased region" description="Basic and acidic residues" evidence="3">
    <location>
        <begin position="185"/>
        <end position="198"/>
    </location>
</feature>
<feature type="region of interest" description="Disordered" evidence="3">
    <location>
        <begin position="1"/>
        <end position="41"/>
    </location>
</feature>
<evidence type="ECO:0000313" key="6">
    <source>
        <dbReference type="EMBL" id="PAU45503.1"/>
    </source>
</evidence>
<evidence type="ECO:0000259" key="4">
    <source>
        <dbReference type="Pfam" id="PF04183"/>
    </source>
</evidence>
<dbReference type="GO" id="GO:0016881">
    <property type="term" value="F:acid-amino acid ligase activity"/>
    <property type="evidence" value="ECO:0007669"/>
    <property type="project" value="UniProtKB-ARBA"/>
</dbReference>
<accession>A0A2A2CZ90</accession>
<comment type="similarity">
    <text evidence="2">Belongs to the IucA/IucC family.</text>
</comment>
<protein>
    <submittedName>
        <fullName evidence="6">Siderophore staphylobactin biosynthesis protein SbnC</fullName>
    </submittedName>
</protein>
<evidence type="ECO:0000313" key="7">
    <source>
        <dbReference type="Proteomes" id="UP000218944"/>
    </source>
</evidence>
<dbReference type="InterPro" id="IPR037455">
    <property type="entry name" value="LucA/IucC-like"/>
</dbReference>
<feature type="compositionally biased region" description="Low complexity" evidence="3">
    <location>
        <begin position="125"/>
        <end position="135"/>
    </location>
</feature>
<sequence>MTDLYRAAGAPPHPRTALLDPSGTTADPAVPPPGGEPDDRGERAAELVMRDLVDTLIQENLYDVARRRSGTVPDRLAAQELRSHESWFRVDLDGGWICFRARRVTALQAWRFSRGPVWHGGPGALAPSAGAVPGPRGNGTARAEGGTAPVADGTAPAEGDPARVQDGPTAQDGTSPVHDGTAPARRREPSPAVREDVSPRPVQTLHPAALLGLLQDDSLSRPPVPGHTPARYTDQVLEDLRTAVEHTAVTLAVRRRLVTPPEPAGTPRTPGTATGGHAGTGTPSPGEPSGVTSGHPLLPRPHCLVAGERLASLRNRPFHPTARAATGWSAADATSYGPLRDQALSPAWVAVPRQDSRHGSADASGALHHLLLTGSETDALLELMARHRLDEATHQPLPVHPWQYHHLFADGHRRTADGPVPLTAALGAFHPTSSLRTLAGATRPHVHVKLPLNVTTLGVPRLLVPGDLDNGELAEATLRTIADRDPLLRDLALVCDERTWAGWSSPSTAKPPTAVLPGQLAAQVRLYPRGVFDAPHQLVMPMAALAAHEWDLLGPALARARSAGPWGPARALEFFGELADSFLTMAVGYLSHGVLPELHGQNVVVVLENGLPRRFVLRDHDTLRFTPGWMADAGLPLPGYRIKPGDPDSVCVPTGRELVGFLQTLGVQVNLYGVADALARAHGIDESLFWKRLPEAVETALARTDPPSAVADTVRRELLRAPVWPSRLVLGPLLREGRSRQVTMPAGVGQVPNPLLPPA</sequence>
<dbReference type="Pfam" id="PF04183">
    <property type="entry name" value="IucA_IucC"/>
    <property type="match status" value="1"/>
</dbReference>
<dbReference type="RefSeq" id="WP_095583942.1">
    <property type="nucleotide sequence ID" value="NZ_JAJQQS010000014.1"/>
</dbReference>
<evidence type="ECO:0000256" key="1">
    <source>
        <dbReference type="ARBA" id="ARBA00004924"/>
    </source>
</evidence>
<comment type="caution">
    <text evidence="6">The sequence shown here is derived from an EMBL/GenBank/DDBJ whole genome shotgun (WGS) entry which is preliminary data.</text>
</comment>
<name>A0A2A2CZ90_9ACTN</name>
<gene>
    <name evidence="6" type="ORF">CK936_29150</name>
</gene>
<reference evidence="6 7" key="1">
    <citation type="submission" date="2017-08" db="EMBL/GenBank/DDBJ databases">
        <title>Genome sequence of Streptomyces albireticuli NRRL B-1670.</title>
        <authorList>
            <person name="Graham D.E."/>
            <person name="Mahan K.M."/>
            <person name="Klingeman D.M."/>
            <person name="Hettich R.L."/>
            <person name="Parry R.J."/>
            <person name="Spain J.C."/>
        </authorList>
    </citation>
    <scope>NUCLEOTIDE SEQUENCE [LARGE SCALE GENOMIC DNA]</scope>
    <source>
        <strain evidence="6 7">NRRL B-1670</strain>
    </source>
</reference>
<feature type="compositionally biased region" description="Low complexity" evidence="3">
    <location>
        <begin position="280"/>
        <end position="294"/>
    </location>
</feature>
<dbReference type="Gene3D" id="1.10.510.40">
    <property type="match status" value="1"/>
</dbReference>
<comment type="pathway">
    <text evidence="1">Siderophore biosynthesis.</text>
</comment>
<dbReference type="Proteomes" id="UP000218944">
    <property type="component" value="Unassembled WGS sequence"/>
</dbReference>
<evidence type="ECO:0000259" key="5">
    <source>
        <dbReference type="Pfam" id="PF06276"/>
    </source>
</evidence>
<dbReference type="InterPro" id="IPR007310">
    <property type="entry name" value="Aerobactin_biosyn_IucA/IucC_N"/>
</dbReference>
<dbReference type="GO" id="GO:0019290">
    <property type="term" value="P:siderophore biosynthetic process"/>
    <property type="evidence" value="ECO:0007669"/>
    <property type="project" value="InterPro"/>
</dbReference>
<feature type="region of interest" description="Disordered" evidence="3">
    <location>
        <begin position="125"/>
        <end position="202"/>
    </location>
</feature>